<evidence type="ECO:0000313" key="2">
    <source>
        <dbReference type="Proteomes" id="UP000175835"/>
    </source>
</evidence>
<organism evidence="1 2">
    <name type="scientific">Bacillus mycoides</name>
    <dbReference type="NCBI Taxonomy" id="1405"/>
    <lineage>
        <taxon>Bacteria</taxon>
        <taxon>Bacillati</taxon>
        <taxon>Bacillota</taxon>
        <taxon>Bacilli</taxon>
        <taxon>Bacillales</taxon>
        <taxon>Bacillaceae</taxon>
        <taxon>Bacillus</taxon>
        <taxon>Bacillus cereus group</taxon>
    </lineage>
</organism>
<dbReference type="InterPro" id="IPR014962">
    <property type="entry name" value="YolD"/>
</dbReference>
<protein>
    <recommendedName>
        <fullName evidence="3">YolD-like family protein</fullName>
    </recommendedName>
</protein>
<sequence length="116" mass="13660">MNHTNIPSGRGMVKFSPFSAMPEQFEGINQIIQEQLKVEKPVLDEQQIEEIGRTLNEALHTKQEVNLWYYKDGCIYHEIMDIQKIDLFKKTIITTDAFRFQNKFDLDDIVDCKLHN</sequence>
<dbReference type="PANTHER" id="PTHR40051:SF1">
    <property type="entry name" value="YOLD-LIKE FAMILY PROTEIN"/>
    <property type="match status" value="1"/>
</dbReference>
<gene>
    <name evidence="1" type="ORF">BWGOE11_34580</name>
</gene>
<dbReference type="RefSeq" id="WP_070128676.1">
    <property type="nucleotide sequence ID" value="NZ_LXLO01000016.1"/>
</dbReference>
<dbReference type="AlphaFoldDB" id="A0A1E8BKV5"/>
<dbReference type="EMBL" id="LXLX01000044">
    <property type="protein sequence ID" value="OFD90167.1"/>
    <property type="molecule type" value="Genomic_DNA"/>
</dbReference>
<reference evidence="1 2" key="1">
    <citation type="submission" date="2016-05" db="EMBL/GenBank/DDBJ databases">
        <title>Bacillus thuringiensis and Bacillus weihenstephanensis as novel biocontrol agents of wilt causing Verticillium species.</title>
        <authorList>
            <person name="Hollensteiner J."/>
            <person name="Wemheuer F."/>
            <person name="Harting R."/>
            <person name="Kolarzyk A."/>
            <person name="Diaz-Valerio S."/>
            <person name="Poehlein A."/>
            <person name="Brzuszkiewicz E."/>
            <person name="Nesemann K."/>
            <person name="Braus-Stromeyer S."/>
            <person name="Braus G."/>
            <person name="Daniel R."/>
            <person name="Liesegang H."/>
        </authorList>
    </citation>
    <scope>NUCLEOTIDE SEQUENCE [LARGE SCALE GENOMIC DNA]</scope>
    <source>
        <strain evidence="1 2">GOE11</strain>
    </source>
</reference>
<proteinExistence type="predicted"/>
<name>A0A1E8BKV5_BACMY</name>
<dbReference type="PANTHER" id="PTHR40051">
    <property type="entry name" value="IG HYPOTHETICAL 15966"/>
    <property type="match status" value="1"/>
</dbReference>
<comment type="caution">
    <text evidence="1">The sequence shown here is derived from an EMBL/GenBank/DDBJ whole genome shotgun (WGS) entry which is preliminary data.</text>
</comment>
<dbReference type="Pfam" id="PF08863">
    <property type="entry name" value="YolD"/>
    <property type="match status" value="1"/>
</dbReference>
<dbReference type="Proteomes" id="UP000175835">
    <property type="component" value="Unassembled WGS sequence"/>
</dbReference>
<dbReference type="PATRIC" id="fig|86662.27.peg.3143"/>
<accession>A0A1E8BKV5</accession>
<evidence type="ECO:0000313" key="1">
    <source>
        <dbReference type="EMBL" id="OFD90167.1"/>
    </source>
</evidence>
<evidence type="ECO:0008006" key="3">
    <source>
        <dbReference type="Google" id="ProtNLM"/>
    </source>
</evidence>